<dbReference type="CDD" id="cd00303">
    <property type="entry name" value="retropepsin_like"/>
    <property type="match status" value="1"/>
</dbReference>
<dbReference type="Proteomes" id="UP000826656">
    <property type="component" value="Unassembled WGS sequence"/>
</dbReference>
<protein>
    <recommendedName>
        <fullName evidence="13">Reverse transcriptase</fullName>
    </recommendedName>
</protein>
<reference evidence="11 12" key="1">
    <citation type="journal article" date="2021" name="bioRxiv">
        <title>Chromosome-scale and haplotype-resolved genome assembly of a tetraploid potato cultivar.</title>
        <authorList>
            <person name="Sun H."/>
            <person name="Jiao W.-B."/>
            <person name="Krause K."/>
            <person name="Campoy J.A."/>
            <person name="Goel M."/>
            <person name="Folz-Donahue K."/>
            <person name="Kukat C."/>
            <person name="Huettel B."/>
            <person name="Schneeberger K."/>
        </authorList>
    </citation>
    <scope>NUCLEOTIDE SEQUENCE [LARGE SCALE GENOMIC DNA]</scope>
    <source>
        <strain evidence="11">SolTubOtavaFocal</strain>
        <tissue evidence="11">Leaves</tissue>
    </source>
</reference>
<dbReference type="Gene3D" id="3.30.70.270">
    <property type="match status" value="1"/>
</dbReference>
<comment type="caution">
    <text evidence="11">The sequence shown here is derived from an EMBL/GenBank/DDBJ whole genome shotgun (WGS) entry which is preliminary data.</text>
</comment>
<dbReference type="Pfam" id="PF00078">
    <property type="entry name" value="RVT_1"/>
    <property type="match status" value="1"/>
</dbReference>
<dbReference type="EMBL" id="JAIVGD010000018">
    <property type="protein sequence ID" value="KAH0754671.1"/>
    <property type="molecule type" value="Genomic_DNA"/>
</dbReference>
<dbReference type="Pfam" id="PF08284">
    <property type="entry name" value="RVP_2"/>
    <property type="match status" value="1"/>
</dbReference>
<keyword evidence="2" id="KW-0548">Nucleotidyltransferase</keyword>
<feature type="coiled-coil region" evidence="7">
    <location>
        <begin position="485"/>
        <end position="513"/>
    </location>
</feature>
<keyword evidence="4" id="KW-0255">Endonuclease</keyword>
<evidence type="ECO:0000259" key="10">
    <source>
        <dbReference type="Pfam" id="PF17917"/>
    </source>
</evidence>
<feature type="region of interest" description="Disordered" evidence="8">
    <location>
        <begin position="1"/>
        <end position="30"/>
    </location>
</feature>
<evidence type="ECO:0000313" key="12">
    <source>
        <dbReference type="Proteomes" id="UP000826656"/>
    </source>
</evidence>
<feature type="compositionally biased region" description="Polar residues" evidence="8">
    <location>
        <begin position="210"/>
        <end position="220"/>
    </location>
</feature>
<organism evidence="11 12">
    <name type="scientific">Solanum tuberosum</name>
    <name type="common">Potato</name>
    <dbReference type="NCBI Taxonomy" id="4113"/>
    <lineage>
        <taxon>Eukaryota</taxon>
        <taxon>Viridiplantae</taxon>
        <taxon>Streptophyta</taxon>
        <taxon>Embryophyta</taxon>
        <taxon>Tracheophyta</taxon>
        <taxon>Spermatophyta</taxon>
        <taxon>Magnoliopsida</taxon>
        <taxon>eudicotyledons</taxon>
        <taxon>Gunneridae</taxon>
        <taxon>Pentapetalae</taxon>
        <taxon>asterids</taxon>
        <taxon>lamiids</taxon>
        <taxon>Solanales</taxon>
        <taxon>Solanaceae</taxon>
        <taxon>Solanoideae</taxon>
        <taxon>Solaneae</taxon>
        <taxon>Solanum</taxon>
    </lineage>
</organism>
<dbReference type="InterPro" id="IPR041373">
    <property type="entry name" value="RT_RNaseH"/>
</dbReference>
<evidence type="ECO:0000256" key="2">
    <source>
        <dbReference type="ARBA" id="ARBA00022695"/>
    </source>
</evidence>
<evidence type="ECO:0000256" key="1">
    <source>
        <dbReference type="ARBA" id="ARBA00022679"/>
    </source>
</evidence>
<evidence type="ECO:0000256" key="5">
    <source>
        <dbReference type="ARBA" id="ARBA00022801"/>
    </source>
</evidence>
<dbReference type="InterPro" id="IPR053134">
    <property type="entry name" value="RNA-dir_DNA_polymerase"/>
</dbReference>
<feature type="domain" description="Reverse transcriptase RNase H-like" evidence="10">
    <location>
        <begin position="664"/>
        <end position="722"/>
    </location>
</feature>
<dbReference type="InterPro" id="IPR043502">
    <property type="entry name" value="DNA/RNA_pol_sf"/>
</dbReference>
<evidence type="ECO:0000256" key="7">
    <source>
        <dbReference type="SAM" id="Coils"/>
    </source>
</evidence>
<feature type="region of interest" description="Disordered" evidence="8">
    <location>
        <begin position="210"/>
        <end position="240"/>
    </location>
</feature>
<keyword evidence="3" id="KW-0540">Nuclease</keyword>
<dbReference type="Pfam" id="PF17917">
    <property type="entry name" value="RT_RNaseH"/>
    <property type="match status" value="1"/>
</dbReference>
<evidence type="ECO:0000256" key="8">
    <source>
        <dbReference type="SAM" id="MobiDB-lite"/>
    </source>
</evidence>
<dbReference type="InterPro" id="IPR000477">
    <property type="entry name" value="RT_dom"/>
</dbReference>
<dbReference type="PANTHER" id="PTHR24559:SF444">
    <property type="entry name" value="REVERSE TRANSCRIPTASE DOMAIN-CONTAINING PROTEIN"/>
    <property type="match status" value="1"/>
</dbReference>
<dbReference type="SUPFAM" id="SSF56672">
    <property type="entry name" value="DNA/RNA polymerases"/>
    <property type="match status" value="1"/>
</dbReference>
<sequence>MPLRRAVGGRPARRNVEPQDQGVPNAPEVQPQGEVTNAEFLEAIRMLSQAVTNQVGQRENRQKVIDTLRIREFLRMNPPSFTCSSVTEDPENFVEDLQKVFEIMHVTDAERVELASYQMKGVTRIWFDQWKKILVEGGPLVSWALFEEDFLGRLFPRELREAKMVTDMRSRMSLFVVGLSRLSSRQGRVTMLIGYMDIARLMIHAQQKSNVNQSSLQQKQKGPAPSSASAPAPRNKCEYNSQNSQNFRARPVHSQGSMGQGVLRILHVLSMVGATQECVVRDPLIASIAPPDRAVSRGATSGAGRGGNHLYAITSLQEQEDSPDDVTGMIQVFNFDVYALLDPGVSLSFITPYVAMNFDVLPEKLLDPFSAYTPVGESILAERVYRDCTIFVNHKSTKVDLVETRVVKFQCTNEPVIEWKSSSAVSKGRFISYLKCGDASYSVSSSSKRVPKVFPGDLPRVPPEREIDFDIDILYDTRPISIPPYRMALAELKELKEQLKDILEKDYRQLNNVTIKNKYPLLRIDDLFDQLQGATSFSRINLRSSYHQLRVRECDIPKTTFRTRYGHYAFLVMSFGLTNASASFMDLMNRVFKSYLDMFVIVFIDDILIYSRNEEDHASHLRIVLQTLKDRELYAKFSKCEFWLEYVEFLGHIVSSDGIRVDTQKIENGKVFAYASRQLKVHEKNYPTHDLELVAIVFALKIWRHYIYGVHVDVFTNNKSNANVIVDTLSRLSMGSTAHVEEEKRELAKDVYILARLGVLLMNSNG</sequence>
<accession>A0ABQ7UU50</accession>
<keyword evidence="1" id="KW-0808">Transferase</keyword>
<evidence type="ECO:0000259" key="9">
    <source>
        <dbReference type="Pfam" id="PF00078"/>
    </source>
</evidence>
<dbReference type="InterPro" id="IPR043128">
    <property type="entry name" value="Rev_trsase/Diguanyl_cyclase"/>
</dbReference>
<feature type="compositionally biased region" description="Low complexity" evidence="8">
    <location>
        <begin position="223"/>
        <end position="233"/>
    </location>
</feature>
<keyword evidence="5" id="KW-0378">Hydrolase</keyword>
<dbReference type="CDD" id="cd01647">
    <property type="entry name" value="RT_LTR"/>
    <property type="match status" value="1"/>
</dbReference>
<dbReference type="Gene3D" id="3.10.10.10">
    <property type="entry name" value="HIV Type 1 Reverse Transcriptase, subunit A, domain 1"/>
    <property type="match status" value="1"/>
</dbReference>
<feature type="domain" description="Reverse transcriptase" evidence="9">
    <location>
        <begin position="502"/>
        <end position="653"/>
    </location>
</feature>
<evidence type="ECO:0000256" key="3">
    <source>
        <dbReference type="ARBA" id="ARBA00022722"/>
    </source>
</evidence>
<evidence type="ECO:0000313" key="11">
    <source>
        <dbReference type="EMBL" id="KAH0754671.1"/>
    </source>
</evidence>
<evidence type="ECO:0000256" key="6">
    <source>
        <dbReference type="ARBA" id="ARBA00022918"/>
    </source>
</evidence>
<proteinExistence type="predicted"/>
<keyword evidence="7" id="KW-0175">Coiled coil</keyword>
<gene>
    <name evidence="11" type="ORF">KY290_024941</name>
</gene>
<evidence type="ECO:0008006" key="13">
    <source>
        <dbReference type="Google" id="ProtNLM"/>
    </source>
</evidence>
<name>A0ABQ7UU50_SOLTU</name>
<evidence type="ECO:0000256" key="4">
    <source>
        <dbReference type="ARBA" id="ARBA00022759"/>
    </source>
</evidence>
<keyword evidence="12" id="KW-1185">Reference proteome</keyword>
<keyword evidence="6" id="KW-0695">RNA-directed DNA polymerase</keyword>
<dbReference type="PANTHER" id="PTHR24559">
    <property type="entry name" value="TRANSPOSON TY3-I GAG-POL POLYPROTEIN"/>
    <property type="match status" value="1"/>
</dbReference>